<evidence type="ECO:0000313" key="1">
    <source>
        <dbReference type="EnsemblPlants" id="AET7Gv20644900.4"/>
    </source>
</evidence>
<dbReference type="Gramene" id="AET7Gv20644900.4">
    <property type="protein sequence ID" value="AET7Gv20644900.4"/>
    <property type="gene ID" value="AET7Gv20644900"/>
</dbReference>
<organism evidence="1 2">
    <name type="scientific">Aegilops tauschii subsp. strangulata</name>
    <name type="common">Goatgrass</name>
    <dbReference type="NCBI Taxonomy" id="200361"/>
    <lineage>
        <taxon>Eukaryota</taxon>
        <taxon>Viridiplantae</taxon>
        <taxon>Streptophyta</taxon>
        <taxon>Embryophyta</taxon>
        <taxon>Tracheophyta</taxon>
        <taxon>Spermatophyta</taxon>
        <taxon>Magnoliopsida</taxon>
        <taxon>Liliopsida</taxon>
        <taxon>Poales</taxon>
        <taxon>Poaceae</taxon>
        <taxon>BOP clade</taxon>
        <taxon>Pooideae</taxon>
        <taxon>Triticodae</taxon>
        <taxon>Triticeae</taxon>
        <taxon>Triticinae</taxon>
        <taxon>Aegilops</taxon>
    </lineage>
</organism>
<reference evidence="2" key="2">
    <citation type="journal article" date="2017" name="Nat. Plants">
        <title>The Aegilops tauschii genome reveals multiple impacts of transposons.</title>
        <authorList>
            <person name="Zhao G."/>
            <person name="Zou C."/>
            <person name="Li K."/>
            <person name="Wang K."/>
            <person name="Li T."/>
            <person name="Gao L."/>
            <person name="Zhang X."/>
            <person name="Wang H."/>
            <person name="Yang Z."/>
            <person name="Liu X."/>
            <person name="Jiang W."/>
            <person name="Mao L."/>
            <person name="Kong X."/>
            <person name="Jiao Y."/>
            <person name="Jia J."/>
        </authorList>
    </citation>
    <scope>NUCLEOTIDE SEQUENCE [LARGE SCALE GENOMIC DNA]</scope>
    <source>
        <strain evidence="2">cv. AL8/78</strain>
    </source>
</reference>
<dbReference type="EnsemblPlants" id="AET7Gv20644900.4">
    <property type="protein sequence ID" value="AET7Gv20644900.4"/>
    <property type="gene ID" value="AET7Gv20644900"/>
</dbReference>
<reference evidence="1" key="3">
    <citation type="journal article" date="2017" name="Nature">
        <title>Genome sequence of the progenitor of the wheat D genome Aegilops tauschii.</title>
        <authorList>
            <person name="Luo M.C."/>
            <person name="Gu Y.Q."/>
            <person name="Puiu D."/>
            <person name="Wang H."/>
            <person name="Twardziok S.O."/>
            <person name="Deal K.R."/>
            <person name="Huo N."/>
            <person name="Zhu T."/>
            <person name="Wang L."/>
            <person name="Wang Y."/>
            <person name="McGuire P.E."/>
            <person name="Liu S."/>
            <person name="Long H."/>
            <person name="Ramasamy R.K."/>
            <person name="Rodriguez J.C."/>
            <person name="Van S.L."/>
            <person name="Yuan L."/>
            <person name="Wang Z."/>
            <person name="Xia Z."/>
            <person name="Xiao L."/>
            <person name="Anderson O.D."/>
            <person name="Ouyang S."/>
            <person name="Liang Y."/>
            <person name="Zimin A.V."/>
            <person name="Pertea G."/>
            <person name="Qi P."/>
            <person name="Bennetzen J.L."/>
            <person name="Dai X."/>
            <person name="Dawson M.W."/>
            <person name="Muller H.G."/>
            <person name="Kugler K."/>
            <person name="Rivarola-Duarte L."/>
            <person name="Spannagl M."/>
            <person name="Mayer K.F.X."/>
            <person name="Lu F.H."/>
            <person name="Bevan M.W."/>
            <person name="Leroy P."/>
            <person name="Li P."/>
            <person name="You F.M."/>
            <person name="Sun Q."/>
            <person name="Liu Z."/>
            <person name="Lyons E."/>
            <person name="Wicker T."/>
            <person name="Salzberg S.L."/>
            <person name="Devos K.M."/>
            <person name="Dvorak J."/>
        </authorList>
    </citation>
    <scope>NUCLEOTIDE SEQUENCE [LARGE SCALE GENOMIC DNA]</scope>
    <source>
        <strain evidence="1">cv. AL8/78</strain>
    </source>
</reference>
<accession>A0A453RN57</accession>
<reference evidence="1" key="4">
    <citation type="submission" date="2019-03" db="UniProtKB">
        <authorList>
            <consortium name="EnsemblPlants"/>
        </authorList>
    </citation>
    <scope>IDENTIFICATION</scope>
</reference>
<reference evidence="1" key="5">
    <citation type="journal article" date="2021" name="G3 (Bethesda)">
        <title>Aegilops tauschii genome assembly Aet v5.0 features greater sequence contiguity and improved annotation.</title>
        <authorList>
            <person name="Wang L."/>
            <person name="Zhu T."/>
            <person name="Rodriguez J.C."/>
            <person name="Deal K.R."/>
            <person name="Dubcovsky J."/>
            <person name="McGuire P.E."/>
            <person name="Lux T."/>
            <person name="Spannagl M."/>
            <person name="Mayer K.F.X."/>
            <person name="Baldrich P."/>
            <person name="Meyers B.C."/>
            <person name="Huo N."/>
            <person name="Gu Y.Q."/>
            <person name="Zhou H."/>
            <person name="Devos K.M."/>
            <person name="Bennetzen J.L."/>
            <person name="Unver T."/>
            <person name="Budak H."/>
            <person name="Gulick P.J."/>
            <person name="Galiba G."/>
            <person name="Kalapos B."/>
            <person name="Nelson D.R."/>
            <person name="Li P."/>
            <person name="You F.M."/>
            <person name="Luo M.C."/>
            <person name="Dvorak J."/>
        </authorList>
    </citation>
    <scope>NUCLEOTIDE SEQUENCE [LARGE SCALE GENOMIC DNA]</scope>
    <source>
        <strain evidence="1">cv. AL8/78</strain>
    </source>
</reference>
<reference evidence="2" key="1">
    <citation type="journal article" date="2014" name="Science">
        <title>Ancient hybridizations among the ancestral genomes of bread wheat.</title>
        <authorList>
            <consortium name="International Wheat Genome Sequencing Consortium,"/>
            <person name="Marcussen T."/>
            <person name="Sandve S.R."/>
            <person name="Heier L."/>
            <person name="Spannagl M."/>
            <person name="Pfeifer M."/>
            <person name="Jakobsen K.S."/>
            <person name="Wulff B.B."/>
            <person name="Steuernagel B."/>
            <person name="Mayer K.F."/>
            <person name="Olsen O.A."/>
        </authorList>
    </citation>
    <scope>NUCLEOTIDE SEQUENCE [LARGE SCALE GENOMIC DNA]</scope>
    <source>
        <strain evidence="2">cv. AL8/78</strain>
    </source>
</reference>
<protein>
    <submittedName>
        <fullName evidence="1">Uncharacterized protein</fullName>
    </submittedName>
</protein>
<dbReference type="AlphaFoldDB" id="A0A453RN57"/>
<sequence length="76" mass="8907">MFLQSQNETHTSSFSTKSVVLFSFFFVNQSSTRVVVMSFTVVRYFHYASDSFFSLCRMLALHLCHQLLLLERKRCA</sequence>
<keyword evidence="2" id="KW-1185">Reference proteome</keyword>
<name>A0A453RN57_AEGTS</name>
<proteinExistence type="predicted"/>
<dbReference type="Proteomes" id="UP000015105">
    <property type="component" value="Chromosome 7D"/>
</dbReference>
<evidence type="ECO:0000313" key="2">
    <source>
        <dbReference type="Proteomes" id="UP000015105"/>
    </source>
</evidence>